<dbReference type="Proteomes" id="UP001498398">
    <property type="component" value="Unassembled WGS sequence"/>
</dbReference>
<dbReference type="PANTHER" id="PTHR15141:SF76">
    <property type="entry name" value="TRANSCRIPTION ELONGATION FACTOR B POLYPEPTIDE 3"/>
    <property type="match status" value="1"/>
</dbReference>
<protein>
    <recommendedName>
        <fullName evidence="5">Elongin-A</fullName>
    </recommendedName>
</protein>
<dbReference type="Gene3D" id="6.10.250.3180">
    <property type="match status" value="1"/>
</dbReference>
<feature type="compositionally biased region" description="Low complexity" evidence="2">
    <location>
        <begin position="217"/>
        <end position="245"/>
    </location>
</feature>
<feature type="region of interest" description="Disordered" evidence="2">
    <location>
        <begin position="217"/>
        <end position="298"/>
    </location>
</feature>
<dbReference type="InterPro" id="IPR051870">
    <property type="entry name" value="Elongin-A_domain"/>
</dbReference>
<gene>
    <name evidence="3" type="ORF">VKT23_004406</name>
</gene>
<feature type="region of interest" description="Disordered" evidence="2">
    <location>
        <begin position="137"/>
        <end position="165"/>
    </location>
</feature>
<organism evidence="3 4">
    <name type="scientific">Marasmiellus scandens</name>
    <dbReference type="NCBI Taxonomy" id="2682957"/>
    <lineage>
        <taxon>Eukaryota</taxon>
        <taxon>Fungi</taxon>
        <taxon>Dikarya</taxon>
        <taxon>Basidiomycota</taxon>
        <taxon>Agaricomycotina</taxon>
        <taxon>Agaricomycetes</taxon>
        <taxon>Agaricomycetidae</taxon>
        <taxon>Agaricales</taxon>
        <taxon>Marasmiineae</taxon>
        <taxon>Omphalotaceae</taxon>
        <taxon>Marasmiellus</taxon>
    </lineage>
</organism>
<feature type="coiled-coil region" evidence="1">
    <location>
        <begin position="96"/>
        <end position="130"/>
    </location>
</feature>
<dbReference type="Pfam" id="PF06881">
    <property type="entry name" value="Elongin_A"/>
    <property type="match status" value="1"/>
</dbReference>
<evidence type="ECO:0000313" key="4">
    <source>
        <dbReference type="Proteomes" id="UP001498398"/>
    </source>
</evidence>
<evidence type="ECO:0000313" key="3">
    <source>
        <dbReference type="EMBL" id="KAK7467349.1"/>
    </source>
</evidence>
<proteinExistence type="predicted"/>
<keyword evidence="4" id="KW-1185">Reference proteome</keyword>
<accession>A0ABR1JUX6</accession>
<sequence>MEDASNRRILSLLQYCQRVASNHIDSISSLGELSYPLVKPILERCTAEQLLRLEYNSPHLYRDTEEIWRDLCFRLYPTSVERYQDDEPESWRKQYTVLQEEEAQRLEAAANRLRTQRLQAEERKKEREVKFTDRVPPAKRARPWGAPSQPKSLFQKTRSEASKIQKNMYTARMIPPMVKGKDYRVAKPPSVGFSSAAQTSNFNRVTVNTVIQRRPATVVPSPSASSQSVSTPSVPSQPQSQSSPSTFPKTVSPKKDETTRVSPSKSDGLPLKPPSKVKKDPMASLFVPKHRAHSQLTR</sequence>
<reference evidence="3 4" key="1">
    <citation type="submission" date="2024-01" db="EMBL/GenBank/DDBJ databases">
        <title>A draft genome for the cacao thread blight pathogen Marasmiellus scandens.</title>
        <authorList>
            <person name="Baruah I.K."/>
            <person name="Leung J."/>
            <person name="Bukari Y."/>
            <person name="Amoako-Attah I."/>
            <person name="Meinhardt L.W."/>
            <person name="Bailey B.A."/>
            <person name="Cohen S.P."/>
        </authorList>
    </citation>
    <scope>NUCLEOTIDE SEQUENCE [LARGE SCALE GENOMIC DNA]</scope>
    <source>
        <strain evidence="3 4">GH-19</strain>
    </source>
</reference>
<evidence type="ECO:0000256" key="1">
    <source>
        <dbReference type="SAM" id="Coils"/>
    </source>
</evidence>
<dbReference type="EMBL" id="JBANRG010000004">
    <property type="protein sequence ID" value="KAK7467349.1"/>
    <property type="molecule type" value="Genomic_DNA"/>
</dbReference>
<evidence type="ECO:0008006" key="5">
    <source>
        <dbReference type="Google" id="ProtNLM"/>
    </source>
</evidence>
<dbReference type="InterPro" id="IPR010684">
    <property type="entry name" value="RNA_pol_II_trans_fac_SIII_A"/>
</dbReference>
<feature type="compositionally biased region" description="Basic residues" evidence="2">
    <location>
        <begin position="288"/>
        <end position="298"/>
    </location>
</feature>
<keyword evidence="1" id="KW-0175">Coiled coil</keyword>
<comment type="caution">
    <text evidence="3">The sequence shown here is derived from an EMBL/GenBank/DDBJ whole genome shotgun (WGS) entry which is preliminary data.</text>
</comment>
<evidence type="ECO:0000256" key="2">
    <source>
        <dbReference type="SAM" id="MobiDB-lite"/>
    </source>
</evidence>
<dbReference type="PANTHER" id="PTHR15141">
    <property type="entry name" value="TRANSCRIPTION ELONGATION FACTOR B POLYPEPTIDE 3"/>
    <property type="match status" value="1"/>
</dbReference>
<name>A0ABR1JUX6_9AGAR</name>